<dbReference type="AlphaFoldDB" id="A0A6P1T2G2"/>
<dbReference type="InterPro" id="IPR036282">
    <property type="entry name" value="Glutathione-S-Trfase_C_sf"/>
</dbReference>
<evidence type="ECO:0000313" key="3">
    <source>
        <dbReference type="Proteomes" id="UP000464495"/>
    </source>
</evidence>
<dbReference type="InterPro" id="IPR004046">
    <property type="entry name" value="GST_C"/>
</dbReference>
<reference evidence="2 3" key="1">
    <citation type="submission" date="2019-12" db="EMBL/GenBank/DDBJ databases">
        <title>Complete genome sequence of Algicella marina strain 9Alg 56(T) isolated from the red alga Tichocarpus crinitus.</title>
        <authorList>
            <person name="Kim S.-G."/>
            <person name="Nedashkovskaya O.I."/>
        </authorList>
    </citation>
    <scope>NUCLEOTIDE SEQUENCE [LARGE SCALE GENOMIC DNA]</scope>
    <source>
        <strain evidence="2 3">9Alg 56</strain>
    </source>
</reference>
<dbReference type="RefSeq" id="WP_161862469.1">
    <property type="nucleotide sequence ID" value="NZ_CP046620.1"/>
</dbReference>
<evidence type="ECO:0000313" key="2">
    <source>
        <dbReference type="EMBL" id="QHQ35911.1"/>
    </source>
</evidence>
<dbReference type="Proteomes" id="UP000464495">
    <property type="component" value="Chromosome"/>
</dbReference>
<keyword evidence="3" id="KW-1185">Reference proteome</keyword>
<dbReference type="PROSITE" id="PS50404">
    <property type="entry name" value="GST_NTER"/>
    <property type="match status" value="1"/>
</dbReference>
<dbReference type="SUPFAM" id="SSF52833">
    <property type="entry name" value="Thioredoxin-like"/>
    <property type="match status" value="1"/>
</dbReference>
<dbReference type="Pfam" id="PF13417">
    <property type="entry name" value="GST_N_3"/>
    <property type="match status" value="1"/>
</dbReference>
<name>A0A6P1T2G2_9RHOB</name>
<dbReference type="SUPFAM" id="SSF47616">
    <property type="entry name" value="GST C-terminal domain-like"/>
    <property type="match status" value="1"/>
</dbReference>
<dbReference type="PANTHER" id="PTHR44051:SF21">
    <property type="entry name" value="GLUTATHIONE S-TRANSFERASE FAMILY PROTEIN"/>
    <property type="match status" value="1"/>
</dbReference>
<dbReference type="GO" id="GO:0016740">
    <property type="term" value="F:transferase activity"/>
    <property type="evidence" value="ECO:0007669"/>
    <property type="project" value="UniProtKB-KW"/>
</dbReference>
<proteinExistence type="predicted"/>
<dbReference type="EMBL" id="CP046620">
    <property type="protein sequence ID" value="QHQ35911.1"/>
    <property type="molecule type" value="Genomic_DNA"/>
</dbReference>
<dbReference type="KEGG" id="amaq:GO499_12365"/>
<dbReference type="PANTHER" id="PTHR44051">
    <property type="entry name" value="GLUTATHIONE S-TRANSFERASE-RELATED"/>
    <property type="match status" value="1"/>
</dbReference>
<accession>A0A6P1T2G2</accession>
<dbReference type="CDD" id="cd03207">
    <property type="entry name" value="GST_C_8"/>
    <property type="match status" value="1"/>
</dbReference>
<gene>
    <name evidence="2" type="ORF">GO499_12365</name>
</gene>
<protein>
    <submittedName>
        <fullName evidence="2">Glutathione S-transferase</fullName>
    </submittedName>
</protein>
<dbReference type="InterPro" id="IPR004045">
    <property type="entry name" value="Glutathione_S-Trfase_N"/>
</dbReference>
<dbReference type="Gene3D" id="3.40.30.10">
    <property type="entry name" value="Glutaredoxin"/>
    <property type="match status" value="1"/>
</dbReference>
<dbReference type="Gene3D" id="1.20.1050.10">
    <property type="match status" value="1"/>
</dbReference>
<keyword evidence="2" id="KW-0808">Transferase</keyword>
<dbReference type="InterPro" id="IPR036249">
    <property type="entry name" value="Thioredoxin-like_sf"/>
</dbReference>
<evidence type="ECO:0000259" key="1">
    <source>
        <dbReference type="PROSITE" id="PS50404"/>
    </source>
</evidence>
<feature type="domain" description="GST N-terminal" evidence="1">
    <location>
        <begin position="1"/>
        <end position="83"/>
    </location>
</feature>
<sequence length="203" mass="22180">MLKLYHAPRSRSSRIVSLIHELGAGNDIEIVPVTVPRIDGTGGPDPANPHPEKKVPLLMNGSELIRETVAITQYLTDLYCEAGMAPAPGAPQRGTYLSWLAYYAGVVEPVMVMKVAGLTHPVIDVTFRGEAEMVARLAEALEDRPYLLGDQYSAADLILASPFAWMPDATPDVACIRDWVARTQDREAVRRTAEQDAAWLEAA</sequence>
<organism evidence="2 3">
    <name type="scientific">Algicella marina</name>
    <dbReference type="NCBI Taxonomy" id="2683284"/>
    <lineage>
        <taxon>Bacteria</taxon>
        <taxon>Pseudomonadati</taxon>
        <taxon>Pseudomonadota</taxon>
        <taxon>Alphaproteobacteria</taxon>
        <taxon>Rhodobacterales</taxon>
        <taxon>Paracoccaceae</taxon>
        <taxon>Algicella</taxon>
    </lineage>
</organism>
<dbReference type="Pfam" id="PF00043">
    <property type="entry name" value="GST_C"/>
    <property type="match status" value="1"/>
</dbReference>